<dbReference type="GO" id="GO:0008270">
    <property type="term" value="F:zinc ion binding"/>
    <property type="evidence" value="ECO:0007669"/>
    <property type="project" value="UniProtKB-KW"/>
</dbReference>
<dbReference type="SMART" id="SM00355">
    <property type="entry name" value="ZnF_C2H2"/>
    <property type="match status" value="3"/>
</dbReference>
<sequence>MPFDLSRNTRSAGPHMSPAGRPPPGPSEEEDQPLDLRVDYKKSSLQRRRIEDENQNVIMRSPSPNSPSPKDGHAPADVPASPRSHSSSEMSKESPHSPYPLLFPHQPLHPLMLEAMYRNVDKSARLPLSFPVSPPGYPPPARPFVFPTALNGHPNGAPPSFDLLRGPQHSGLQSPANGKLKDRYACKFCGKVFPRSANLTRHLRTHTGEQPYKCKYCERSFSISSNLQRHVRNIHNKEKPFKCPLCERCFGQQTNLDRHLKKHEADGPTILGHKHRLPMMPGQGVLSEESYFEEIRSFMGKVTSDGRIIDPMALHRNLPPPNYPATLRVSDPGPTRNGFDEHKRSNSLSDKDHCSSRSSMSESSAPGSVSSPPPPTSSPKEKEDPPGRNSPSPT</sequence>
<evidence type="ECO:0000256" key="2">
    <source>
        <dbReference type="ARBA" id="ARBA00022771"/>
    </source>
</evidence>
<keyword evidence="1" id="KW-0479">Metal-binding</keyword>
<evidence type="ECO:0000256" key="4">
    <source>
        <dbReference type="PROSITE-ProRule" id="PRU00042"/>
    </source>
</evidence>
<feature type="compositionally biased region" description="Low complexity" evidence="5">
    <location>
        <begin position="356"/>
        <end position="370"/>
    </location>
</feature>
<dbReference type="GO" id="GO:0000978">
    <property type="term" value="F:RNA polymerase II cis-regulatory region sequence-specific DNA binding"/>
    <property type="evidence" value="ECO:0007669"/>
    <property type="project" value="TreeGrafter"/>
</dbReference>
<feature type="region of interest" description="Disordered" evidence="5">
    <location>
        <begin position="315"/>
        <end position="394"/>
    </location>
</feature>
<feature type="compositionally biased region" description="Polar residues" evidence="5">
    <location>
        <begin position="1"/>
        <end position="11"/>
    </location>
</feature>
<dbReference type="GO" id="GO:0000981">
    <property type="term" value="F:DNA-binding transcription factor activity, RNA polymerase II-specific"/>
    <property type="evidence" value="ECO:0007669"/>
    <property type="project" value="TreeGrafter"/>
</dbReference>
<dbReference type="PROSITE" id="PS00028">
    <property type="entry name" value="ZINC_FINGER_C2H2_1"/>
    <property type="match status" value="3"/>
</dbReference>
<dbReference type="SUPFAM" id="SSF57667">
    <property type="entry name" value="beta-beta-alpha zinc fingers"/>
    <property type="match status" value="2"/>
</dbReference>
<dbReference type="FunFam" id="3.30.160.60:FF:000159">
    <property type="entry name" value="Mds1 and evi1 complex locus protein"/>
    <property type="match status" value="1"/>
</dbReference>
<comment type="caution">
    <text evidence="7">The sequence shown here is derived from an EMBL/GenBank/DDBJ whole genome shotgun (WGS) entry which is preliminary data.</text>
</comment>
<feature type="compositionally biased region" description="Basic and acidic residues" evidence="5">
    <location>
        <begin position="34"/>
        <end position="52"/>
    </location>
</feature>
<keyword evidence="3" id="KW-0862">Zinc</keyword>
<keyword evidence="2 4" id="KW-0863">Zinc-finger</keyword>
<dbReference type="InterPro" id="IPR013087">
    <property type="entry name" value="Znf_C2H2_type"/>
</dbReference>
<dbReference type="AlphaFoldDB" id="A0AAW2HZ05"/>
<dbReference type="PANTHER" id="PTHR23235">
    <property type="entry name" value="KRUEPPEL-LIKE TRANSCRIPTION FACTOR"/>
    <property type="match status" value="1"/>
</dbReference>
<dbReference type="EMBL" id="JARGDH010000002">
    <property type="protein sequence ID" value="KAL0274585.1"/>
    <property type="molecule type" value="Genomic_DNA"/>
</dbReference>
<feature type="domain" description="C2H2-type" evidence="6">
    <location>
        <begin position="212"/>
        <end position="240"/>
    </location>
</feature>
<proteinExistence type="predicted"/>
<reference evidence="7" key="1">
    <citation type="journal article" date="2024" name="Gigascience">
        <title>Chromosome-level genome of the poultry shaft louse Menopon gallinae provides insight into the host-switching and adaptive evolution of parasitic lice.</title>
        <authorList>
            <person name="Xu Y."/>
            <person name="Ma L."/>
            <person name="Liu S."/>
            <person name="Liang Y."/>
            <person name="Liu Q."/>
            <person name="He Z."/>
            <person name="Tian L."/>
            <person name="Duan Y."/>
            <person name="Cai W."/>
            <person name="Li H."/>
            <person name="Song F."/>
        </authorList>
    </citation>
    <scope>NUCLEOTIDE SEQUENCE</scope>
    <source>
        <strain evidence="7">Cailab_2023a</strain>
    </source>
</reference>
<dbReference type="PANTHER" id="PTHR23235:SF120">
    <property type="entry name" value="KRUPPEL-LIKE FACTOR 15"/>
    <property type="match status" value="1"/>
</dbReference>
<feature type="domain" description="C2H2-type" evidence="6">
    <location>
        <begin position="184"/>
        <end position="211"/>
    </location>
</feature>
<evidence type="ECO:0000259" key="6">
    <source>
        <dbReference type="PROSITE" id="PS50157"/>
    </source>
</evidence>
<feature type="region of interest" description="Disordered" evidence="5">
    <location>
        <begin position="1"/>
        <end position="101"/>
    </location>
</feature>
<dbReference type="InterPro" id="IPR036236">
    <property type="entry name" value="Znf_C2H2_sf"/>
</dbReference>
<accession>A0AAW2HZ05</accession>
<evidence type="ECO:0000256" key="3">
    <source>
        <dbReference type="ARBA" id="ARBA00022833"/>
    </source>
</evidence>
<evidence type="ECO:0000256" key="1">
    <source>
        <dbReference type="ARBA" id="ARBA00022723"/>
    </source>
</evidence>
<name>A0AAW2HZ05_9NEOP</name>
<evidence type="ECO:0000256" key="5">
    <source>
        <dbReference type="SAM" id="MobiDB-lite"/>
    </source>
</evidence>
<organism evidence="7">
    <name type="scientific">Menopon gallinae</name>
    <name type="common">poultry shaft louse</name>
    <dbReference type="NCBI Taxonomy" id="328185"/>
    <lineage>
        <taxon>Eukaryota</taxon>
        <taxon>Metazoa</taxon>
        <taxon>Ecdysozoa</taxon>
        <taxon>Arthropoda</taxon>
        <taxon>Hexapoda</taxon>
        <taxon>Insecta</taxon>
        <taxon>Pterygota</taxon>
        <taxon>Neoptera</taxon>
        <taxon>Paraneoptera</taxon>
        <taxon>Psocodea</taxon>
        <taxon>Troctomorpha</taxon>
        <taxon>Phthiraptera</taxon>
        <taxon>Amblycera</taxon>
        <taxon>Menoponidae</taxon>
        <taxon>Menopon</taxon>
    </lineage>
</organism>
<protein>
    <recommendedName>
        <fullName evidence="6">C2H2-type domain-containing protein</fullName>
    </recommendedName>
</protein>
<dbReference type="Gene3D" id="3.30.160.60">
    <property type="entry name" value="Classic Zinc Finger"/>
    <property type="match status" value="3"/>
</dbReference>
<evidence type="ECO:0000313" key="7">
    <source>
        <dbReference type="EMBL" id="KAL0274585.1"/>
    </source>
</evidence>
<dbReference type="PROSITE" id="PS50157">
    <property type="entry name" value="ZINC_FINGER_C2H2_2"/>
    <property type="match status" value="3"/>
</dbReference>
<dbReference type="FunFam" id="3.30.160.60:FF:000112">
    <property type="entry name" value="Mds1 and evi1 complex locus protein"/>
    <property type="match status" value="1"/>
</dbReference>
<dbReference type="Pfam" id="PF00096">
    <property type="entry name" value="zf-C2H2"/>
    <property type="match status" value="3"/>
</dbReference>
<gene>
    <name evidence="7" type="ORF">PYX00_002683</name>
</gene>
<feature type="domain" description="C2H2-type" evidence="6">
    <location>
        <begin position="241"/>
        <end position="268"/>
    </location>
</feature>
<dbReference type="FunFam" id="3.30.160.60:FF:000929">
    <property type="entry name" value="Uncharacterized protein, isoform B"/>
    <property type="match status" value="1"/>
</dbReference>
<feature type="compositionally biased region" description="Basic and acidic residues" evidence="5">
    <location>
        <begin position="338"/>
        <end position="355"/>
    </location>
</feature>
<feature type="compositionally biased region" description="Low complexity" evidence="5">
    <location>
        <begin position="79"/>
        <end position="89"/>
    </location>
</feature>